<feature type="region of interest" description="Disordered" evidence="1">
    <location>
        <begin position="237"/>
        <end position="278"/>
    </location>
</feature>
<protein>
    <submittedName>
        <fullName evidence="2">Uncharacterized protein</fullName>
    </submittedName>
</protein>
<dbReference type="InterPro" id="IPR043804">
    <property type="entry name" value="DUF5871"/>
</dbReference>
<name>A0A6C0BV41_9ZZZZ</name>
<dbReference type="AlphaFoldDB" id="A0A6C0BV41"/>
<proteinExistence type="predicted"/>
<feature type="compositionally biased region" description="Basic residues" evidence="1">
    <location>
        <begin position="269"/>
        <end position="278"/>
    </location>
</feature>
<dbReference type="Pfam" id="PF19196">
    <property type="entry name" value="DUF5871"/>
    <property type="match status" value="1"/>
</dbReference>
<sequence length="278" mass="32257">MSFKPMKPHEFDAKKIEFTKFKKLDNGANVMYLNYIGKPIHLTTPELELPFDSNFWADNGDDNGKWQVKCNIQKTKENQGLIDCLKNMDEIIKNQAVENSVDWFKKKHLSMEAVEALYNPQIREDLDPETGEPTGKYPPSFNFKVIKRDGQVTCKVFTDGKKEVNVNNKDDEEYVDMNNLLKKGSKVKLLIRCNGIWCANGKFGCTWKALQMKVKVSESFDDCVFDDSDDEEQIERIDENFVESSDEEEEKVEEKEESGESEEEEVKQPKKVRKVRKN</sequence>
<evidence type="ECO:0000313" key="2">
    <source>
        <dbReference type="EMBL" id="QHS95419.1"/>
    </source>
</evidence>
<evidence type="ECO:0000256" key="1">
    <source>
        <dbReference type="SAM" id="MobiDB-lite"/>
    </source>
</evidence>
<dbReference type="EMBL" id="MN739250">
    <property type="protein sequence ID" value="QHS95419.1"/>
    <property type="molecule type" value="Genomic_DNA"/>
</dbReference>
<organism evidence="2">
    <name type="scientific">viral metagenome</name>
    <dbReference type="NCBI Taxonomy" id="1070528"/>
    <lineage>
        <taxon>unclassified sequences</taxon>
        <taxon>metagenomes</taxon>
        <taxon>organismal metagenomes</taxon>
    </lineage>
</organism>
<accession>A0A6C0BV41</accession>
<feature type="compositionally biased region" description="Acidic residues" evidence="1">
    <location>
        <begin position="240"/>
        <end position="265"/>
    </location>
</feature>
<reference evidence="2" key="1">
    <citation type="journal article" date="2020" name="Nature">
        <title>Giant virus diversity and host interactions through global metagenomics.</title>
        <authorList>
            <person name="Schulz F."/>
            <person name="Roux S."/>
            <person name="Paez-Espino D."/>
            <person name="Jungbluth S."/>
            <person name="Walsh D.A."/>
            <person name="Denef V.J."/>
            <person name="McMahon K.D."/>
            <person name="Konstantinidis K.T."/>
            <person name="Eloe-Fadrosh E.A."/>
            <person name="Kyrpides N.C."/>
            <person name="Woyke T."/>
        </authorList>
    </citation>
    <scope>NUCLEOTIDE SEQUENCE</scope>
    <source>
        <strain evidence="2">GVMAG-M-3300018428-35</strain>
    </source>
</reference>